<reference evidence="2 3" key="1">
    <citation type="submission" date="2018-04" db="EMBL/GenBank/DDBJ databases">
        <authorList>
            <person name="Vogel A."/>
        </authorList>
    </citation>
    <scope>NUCLEOTIDE SEQUENCE [LARGE SCALE GENOMIC DNA]</scope>
</reference>
<protein>
    <submittedName>
        <fullName evidence="2">Uncharacterized protein</fullName>
    </submittedName>
</protein>
<gene>
    <name evidence="2" type="ORF">CCAM_LOCUS22606</name>
</gene>
<feature type="region of interest" description="Disordered" evidence="1">
    <location>
        <begin position="1"/>
        <end position="24"/>
    </location>
</feature>
<evidence type="ECO:0000256" key="1">
    <source>
        <dbReference type="SAM" id="MobiDB-lite"/>
    </source>
</evidence>
<proteinExistence type="predicted"/>
<dbReference type="AlphaFoldDB" id="A0A484LWC2"/>
<evidence type="ECO:0000313" key="2">
    <source>
        <dbReference type="EMBL" id="VFQ80830.1"/>
    </source>
</evidence>
<sequence>MTVNKRMKEVEHCDGDGDESSKKMKIRKENRDGNHLLFLFSLPFSERFEPASSTPLSPISESLPYCHQFVFSTPVCVE</sequence>
<accession>A0A484LWC2</accession>
<dbReference type="Proteomes" id="UP000595140">
    <property type="component" value="Unassembled WGS sequence"/>
</dbReference>
<keyword evidence="3" id="KW-1185">Reference proteome</keyword>
<organism evidence="2 3">
    <name type="scientific">Cuscuta campestris</name>
    <dbReference type="NCBI Taxonomy" id="132261"/>
    <lineage>
        <taxon>Eukaryota</taxon>
        <taxon>Viridiplantae</taxon>
        <taxon>Streptophyta</taxon>
        <taxon>Embryophyta</taxon>
        <taxon>Tracheophyta</taxon>
        <taxon>Spermatophyta</taxon>
        <taxon>Magnoliopsida</taxon>
        <taxon>eudicotyledons</taxon>
        <taxon>Gunneridae</taxon>
        <taxon>Pentapetalae</taxon>
        <taxon>asterids</taxon>
        <taxon>lamiids</taxon>
        <taxon>Solanales</taxon>
        <taxon>Convolvulaceae</taxon>
        <taxon>Cuscuteae</taxon>
        <taxon>Cuscuta</taxon>
        <taxon>Cuscuta subgen. Grammica</taxon>
        <taxon>Cuscuta sect. Cleistogrammica</taxon>
    </lineage>
</organism>
<name>A0A484LWC2_9ASTE</name>
<evidence type="ECO:0000313" key="3">
    <source>
        <dbReference type="Proteomes" id="UP000595140"/>
    </source>
</evidence>
<dbReference type="EMBL" id="OOIL02002181">
    <property type="protein sequence ID" value="VFQ80830.1"/>
    <property type="molecule type" value="Genomic_DNA"/>
</dbReference>